<accession>A0AA39L534</accession>
<feature type="region of interest" description="Disordered" evidence="1">
    <location>
        <begin position="160"/>
        <end position="240"/>
    </location>
</feature>
<feature type="region of interest" description="Disordered" evidence="1">
    <location>
        <begin position="1"/>
        <end position="44"/>
    </location>
</feature>
<organism evidence="2 3">
    <name type="scientific">Sarocladium strictum</name>
    <name type="common">Black bundle disease fungus</name>
    <name type="synonym">Acremonium strictum</name>
    <dbReference type="NCBI Taxonomy" id="5046"/>
    <lineage>
        <taxon>Eukaryota</taxon>
        <taxon>Fungi</taxon>
        <taxon>Dikarya</taxon>
        <taxon>Ascomycota</taxon>
        <taxon>Pezizomycotina</taxon>
        <taxon>Sordariomycetes</taxon>
        <taxon>Hypocreomycetidae</taxon>
        <taxon>Hypocreales</taxon>
        <taxon>Sarocladiaceae</taxon>
        <taxon>Sarocladium</taxon>
    </lineage>
</organism>
<feature type="compositionally biased region" description="Basic and acidic residues" evidence="1">
    <location>
        <begin position="1"/>
        <end position="12"/>
    </location>
</feature>
<dbReference type="Proteomes" id="UP001175261">
    <property type="component" value="Unassembled WGS sequence"/>
</dbReference>
<comment type="caution">
    <text evidence="2">The sequence shown here is derived from an EMBL/GenBank/DDBJ whole genome shotgun (WGS) entry which is preliminary data.</text>
</comment>
<reference evidence="2" key="1">
    <citation type="submission" date="2022-10" db="EMBL/GenBank/DDBJ databases">
        <title>Determination and structural analysis of whole genome sequence of Sarocladium strictum F4-1.</title>
        <authorList>
            <person name="Hu L."/>
            <person name="Jiang Y."/>
        </authorList>
    </citation>
    <scope>NUCLEOTIDE SEQUENCE</scope>
    <source>
        <strain evidence="2">F4-1</strain>
    </source>
</reference>
<gene>
    <name evidence="2" type="ORF">NLU13_8523</name>
</gene>
<keyword evidence="3" id="KW-1185">Reference proteome</keyword>
<sequence>MPKRATESRVSKPDNSAPKAQKKSERSHEENQERAYIAASRRADRSIEARVQSARMASEIHKKRTGKSFRITEDIVIKEEMYEEEDDDFPRSYRLLGPHMQTGSAEMNSRLEAFLTNKIAMSQYVARGGERWEKENEINKLFAASFPNLDAQAKALSQSFSNPNYNSGATQPQNQTSGSLNTHVNNPQSPLSPLSPTFQHPQAPITYQRTDSATSDMSPPALSPGSPTSRATPSFSVPGPMDFGGSSSAFTADLPNEARMMFAGMAPTGQDPYGQASMFDPALTMDWMTGTPQPQYFDPKLERNDASIFDAANAMQSPTLQWDPTLSGNAQSNDDDWNDFINDQAWGETQIQ</sequence>
<dbReference type="EMBL" id="JAPDFR010000008">
    <property type="protein sequence ID" value="KAK0384437.1"/>
    <property type="molecule type" value="Genomic_DNA"/>
</dbReference>
<feature type="compositionally biased region" description="Polar residues" evidence="1">
    <location>
        <begin position="160"/>
        <end position="188"/>
    </location>
</feature>
<dbReference type="AlphaFoldDB" id="A0AA39L534"/>
<evidence type="ECO:0000313" key="2">
    <source>
        <dbReference type="EMBL" id="KAK0384437.1"/>
    </source>
</evidence>
<name>A0AA39L534_SARSR</name>
<protein>
    <submittedName>
        <fullName evidence="2">Uncharacterized protein</fullName>
    </submittedName>
</protein>
<proteinExistence type="predicted"/>
<feature type="compositionally biased region" description="Basic and acidic residues" evidence="1">
    <location>
        <begin position="22"/>
        <end position="33"/>
    </location>
</feature>
<evidence type="ECO:0000256" key="1">
    <source>
        <dbReference type="SAM" id="MobiDB-lite"/>
    </source>
</evidence>
<feature type="compositionally biased region" description="Polar residues" evidence="1">
    <location>
        <begin position="197"/>
        <end position="217"/>
    </location>
</feature>
<evidence type="ECO:0000313" key="3">
    <source>
        <dbReference type="Proteomes" id="UP001175261"/>
    </source>
</evidence>
<feature type="compositionally biased region" description="Polar residues" evidence="1">
    <location>
        <begin position="225"/>
        <end position="235"/>
    </location>
</feature>